<reference evidence="2 3" key="1">
    <citation type="submission" date="2009-10" db="EMBL/GenBank/DDBJ databases">
        <authorList>
            <person name="Weinstock G."/>
            <person name="Sodergren E."/>
            <person name="Clifton S."/>
            <person name="Fulton L."/>
            <person name="Fulton B."/>
            <person name="Courtney L."/>
            <person name="Fronick C."/>
            <person name="Harrison M."/>
            <person name="Strong C."/>
            <person name="Farmer C."/>
            <person name="Delahaunty K."/>
            <person name="Markovic C."/>
            <person name="Hall O."/>
            <person name="Minx P."/>
            <person name="Tomlinson C."/>
            <person name="Mitreva M."/>
            <person name="Nelson J."/>
            <person name="Hou S."/>
            <person name="Wollam A."/>
            <person name="Pepin K.H."/>
            <person name="Johnson M."/>
            <person name="Bhonagiri V."/>
            <person name="Nash W.E."/>
            <person name="Warren W."/>
            <person name="Chinwalla A."/>
            <person name="Mardis E.R."/>
            <person name="Wilson R.K."/>
        </authorList>
    </citation>
    <scope>NUCLEOTIDE SEQUENCE [LARGE SCALE GENOMIC DNA]</scope>
    <source>
        <strain evidence="2 3">F0309</strain>
    </source>
</reference>
<dbReference type="Proteomes" id="UP000003150">
    <property type="component" value="Unassembled WGS sequence"/>
</dbReference>
<evidence type="ECO:0000313" key="2">
    <source>
        <dbReference type="EMBL" id="EFF80632.1"/>
    </source>
</evidence>
<dbReference type="AlphaFoldDB" id="D4TWF8"/>
<sequence length="58" mass="6451">MPTAPFVFSAVSLTSADRPSVRLSLLPEASFLTVWPSVSMCVPVNLNSFFWVAYWPVM</sequence>
<keyword evidence="1" id="KW-1133">Transmembrane helix</keyword>
<dbReference type="HOGENOM" id="CLU_2968959_0_0_11"/>
<comment type="caution">
    <text evidence="2">The sequence shown here is derived from an EMBL/GenBank/DDBJ whole genome shotgun (WGS) entry which is preliminary data.</text>
</comment>
<name>D4TWF8_9ACTO</name>
<protein>
    <submittedName>
        <fullName evidence="2">Uncharacterized protein</fullName>
    </submittedName>
</protein>
<gene>
    <name evidence="2" type="ORF">HMPREF0970_00268</name>
</gene>
<accession>D4TWF8</accession>
<evidence type="ECO:0000256" key="1">
    <source>
        <dbReference type="SAM" id="Phobius"/>
    </source>
</evidence>
<dbReference type="EMBL" id="ACYT02000012">
    <property type="protein sequence ID" value="EFF80632.1"/>
    <property type="molecule type" value="Genomic_DNA"/>
</dbReference>
<keyword evidence="1" id="KW-0812">Transmembrane</keyword>
<feature type="transmembrane region" description="Helical" evidence="1">
    <location>
        <begin position="32"/>
        <end position="54"/>
    </location>
</feature>
<evidence type="ECO:0000313" key="3">
    <source>
        <dbReference type="Proteomes" id="UP000003150"/>
    </source>
</evidence>
<keyword evidence="1" id="KW-0472">Membrane</keyword>
<proteinExistence type="predicted"/>
<organism evidence="2 3">
    <name type="scientific">Schaalia odontolytica F0309</name>
    <dbReference type="NCBI Taxonomy" id="649742"/>
    <lineage>
        <taxon>Bacteria</taxon>
        <taxon>Bacillati</taxon>
        <taxon>Actinomycetota</taxon>
        <taxon>Actinomycetes</taxon>
        <taxon>Actinomycetales</taxon>
        <taxon>Actinomycetaceae</taxon>
        <taxon>Schaalia</taxon>
    </lineage>
</organism>